<feature type="compositionally biased region" description="Polar residues" evidence="1">
    <location>
        <begin position="134"/>
        <end position="145"/>
    </location>
</feature>
<evidence type="ECO:0000256" key="1">
    <source>
        <dbReference type="SAM" id="MobiDB-lite"/>
    </source>
</evidence>
<feature type="transmembrane region" description="Helical" evidence="2">
    <location>
        <begin position="6"/>
        <end position="27"/>
    </location>
</feature>
<evidence type="ECO:0000313" key="4">
    <source>
        <dbReference type="WBParaSite" id="nRc.2.0.1.t39040-RA"/>
    </source>
</evidence>
<keyword evidence="2" id="KW-1133">Transmembrane helix</keyword>
<feature type="region of interest" description="Disordered" evidence="1">
    <location>
        <begin position="132"/>
        <end position="160"/>
    </location>
</feature>
<accession>A0A915KJP3</accession>
<reference evidence="4" key="1">
    <citation type="submission" date="2022-11" db="UniProtKB">
        <authorList>
            <consortium name="WormBaseParasite"/>
        </authorList>
    </citation>
    <scope>IDENTIFICATION</scope>
</reference>
<dbReference type="AlphaFoldDB" id="A0A915KJP3"/>
<dbReference type="WBParaSite" id="nRc.2.0.1.t39040-RA">
    <property type="protein sequence ID" value="nRc.2.0.1.t39040-RA"/>
    <property type="gene ID" value="nRc.2.0.1.g39040"/>
</dbReference>
<organism evidence="3 4">
    <name type="scientific">Romanomermis culicivorax</name>
    <name type="common">Nematode worm</name>
    <dbReference type="NCBI Taxonomy" id="13658"/>
    <lineage>
        <taxon>Eukaryota</taxon>
        <taxon>Metazoa</taxon>
        <taxon>Ecdysozoa</taxon>
        <taxon>Nematoda</taxon>
        <taxon>Enoplea</taxon>
        <taxon>Dorylaimia</taxon>
        <taxon>Mermithida</taxon>
        <taxon>Mermithoidea</taxon>
        <taxon>Mermithidae</taxon>
        <taxon>Romanomermis</taxon>
    </lineage>
</organism>
<name>A0A915KJP3_ROMCU</name>
<feature type="compositionally biased region" description="Polar residues" evidence="1">
    <location>
        <begin position="95"/>
        <end position="104"/>
    </location>
</feature>
<keyword evidence="3" id="KW-1185">Reference proteome</keyword>
<keyword evidence="2" id="KW-0472">Membrane</keyword>
<sequence>MDVDLMVFMVIFGVFSICFVLWALSTYRKSSREKRLSSAKHCWCTTGQMNFDGTRTDAAAAATSKVAQVAENIPSSENLPPADHALPSTGGLEISQGSTPSLSQVRGRPPPSYIDVMNAFWESQGYCPIEVSPRYNSKLQSTPKRTVTKKRIEKSEDVQL</sequence>
<evidence type="ECO:0000313" key="3">
    <source>
        <dbReference type="Proteomes" id="UP000887565"/>
    </source>
</evidence>
<protein>
    <submittedName>
        <fullName evidence="4">Uncharacterized protein</fullName>
    </submittedName>
</protein>
<evidence type="ECO:0000256" key="2">
    <source>
        <dbReference type="SAM" id="Phobius"/>
    </source>
</evidence>
<keyword evidence="2" id="KW-0812">Transmembrane</keyword>
<dbReference type="Proteomes" id="UP000887565">
    <property type="component" value="Unplaced"/>
</dbReference>
<proteinExistence type="predicted"/>
<feature type="region of interest" description="Disordered" evidence="1">
    <location>
        <begin position="73"/>
        <end position="108"/>
    </location>
</feature>